<name>A0A927C8V8_9BACL</name>
<accession>A0A927C8V8</accession>
<dbReference type="RefSeq" id="WP_190926255.1">
    <property type="nucleotide sequence ID" value="NZ_JACXJA010000007.1"/>
</dbReference>
<dbReference type="Proteomes" id="UP000639396">
    <property type="component" value="Unassembled WGS sequence"/>
</dbReference>
<keyword evidence="2" id="KW-1185">Reference proteome</keyword>
<organism evidence="1 2">
    <name type="scientific">Paenibacillus oceani</name>
    <dbReference type="NCBI Taxonomy" id="2772510"/>
    <lineage>
        <taxon>Bacteria</taxon>
        <taxon>Bacillati</taxon>
        <taxon>Bacillota</taxon>
        <taxon>Bacilli</taxon>
        <taxon>Bacillales</taxon>
        <taxon>Paenibacillaceae</taxon>
        <taxon>Paenibacillus</taxon>
    </lineage>
</organism>
<protein>
    <submittedName>
        <fullName evidence="1">Uncharacterized protein</fullName>
    </submittedName>
</protein>
<gene>
    <name evidence="1" type="ORF">IDH45_07760</name>
</gene>
<reference evidence="1" key="1">
    <citation type="submission" date="2020-09" db="EMBL/GenBank/DDBJ databases">
        <title>A novel bacterium of genus Paenibacillus, isolated from South China Sea.</title>
        <authorList>
            <person name="Huang H."/>
            <person name="Mo K."/>
            <person name="Hu Y."/>
        </authorList>
    </citation>
    <scope>NUCLEOTIDE SEQUENCE</scope>
    <source>
        <strain evidence="1">IB182363</strain>
    </source>
</reference>
<evidence type="ECO:0000313" key="1">
    <source>
        <dbReference type="EMBL" id="MBD2861876.1"/>
    </source>
</evidence>
<dbReference type="AlphaFoldDB" id="A0A927C8V8"/>
<comment type="caution">
    <text evidence="1">The sequence shown here is derived from an EMBL/GenBank/DDBJ whole genome shotgun (WGS) entry which is preliminary data.</text>
</comment>
<proteinExistence type="predicted"/>
<evidence type="ECO:0000313" key="2">
    <source>
        <dbReference type="Proteomes" id="UP000639396"/>
    </source>
</evidence>
<dbReference type="EMBL" id="JACXJA010000007">
    <property type="protein sequence ID" value="MBD2861876.1"/>
    <property type="molecule type" value="Genomic_DNA"/>
</dbReference>
<sequence length="59" mass="7151">MNRKGRVALYAIYYRSKRLTKPGTEYEARMDLLRLNSLFLHLEIREIKERRGRASPERK</sequence>